<protein>
    <submittedName>
        <fullName evidence="2">Uncharacterized protein</fullName>
    </submittedName>
</protein>
<evidence type="ECO:0000256" key="1">
    <source>
        <dbReference type="SAM" id="MobiDB-lite"/>
    </source>
</evidence>
<gene>
    <name evidence="2" type="ORF">KSP39_PZI024139</name>
</gene>
<proteinExistence type="predicted"/>
<evidence type="ECO:0000313" key="3">
    <source>
        <dbReference type="Proteomes" id="UP001418222"/>
    </source>
</evidence>
<dbReference type="Proteomes" id="UP001418222">
    <property type="component" value="Unassembled WGS sequence"/>
</dbReference>
<name>A0AAP0AT87_9ASPA</name>
<evidence type="ECO:0000313" key="2">
    <source>
        <dbReference type="EMBL" id="KAK8914108.1"/>
    </source>
</evidence>
<reference evidence="2 3" key="1">
    <citation type="journal article" date="2022" name="Nat. Plants">
        <title>Genomes of leafy and leafless Platanthera orchids illuminate the evolution of mycoheterotrophy.</title>
        <authorList>
            <person name="Li M.H."/>
            <person name="Liu K.W."/>
            <person name="Li Z."/>
            <person name="Lu H.C."/>
            <person name="Ye Q.L."/>
            <person name="Zhang D."/>
            <person name="Wang J.Y."/>
            <person name="Li Y.F."/>
            <person name="Zhong Z.M."/>
            <person name="Liu X."/>
            <person name="Yu X."/>
            <person name="Liu D.K."/>
            <person name="Tu X.D."/>
            <person name="Liu B."/>
            <person name="Hao Y."/>
            <person name="Liao X.Y."/>
            <person name="Jiang Y.T."/>
            <person name="Sun W.H."/>
            <person name="Chen J."/>
            <person name="Chen Y.Q."/>
            <person name="Ai Y."/>
            <person name="Zhai J.W."/>
            <person name="Wu S.S."/>
            <person name="Zhou Z."/>
            <person name="Hsiao Y.Y."/>
            <person name="Wu W.L."/>
            <person name="Chen Y.Y."/>
            <person name="Lin Y.F."/>
            <person name="Hsu J.L."/>
            <person name="Li C.Y."/>
            <person name="Wang Z.W."/>
            <person name="Zhao X."/>
            <person name="Zhong W.Y."/>
            <person name="Ma X.K."/>
            <person name="Ma L."/>
            <person name="Huang J."/>
            <person name="Chen G.Z."/>
            <person name="Huang M.Z."/>
            <person name="Huang L."/>
            <person name="Peng D.H."/>
            <person name="Luo Y.B."/>
            <person name="Zou S.Q."/>
            <person name="Chen S.P."/>
            <person name="Lan S."/>
            <person name="Tsai W.C."/>
            <person name="Van de Peer Y."/>
            <person name="Liu Z.J."/>
        </authorList>
    </citation>
    <scope>NUCLEOTIDE SEQUENCE [LARGE SCALE GENOMIC DNA]</scope>
    <source>
        <strain evidence="2">Lor287</strain>
    </source>
</reference>
<dbReference type="AlphaFoldDB" id="A0AAP0AT87"/>
<feature type="compositionally biased region" description="Low complexity" evidence="1">
    <location>
        <begin position="19"/>
        <end position="31"/>
    </location>
</feature>
<feature type="region of interest" description="Disordered" evidence="1">
    <location>
        <begin position="1"/>
        <end position="31"/>
    </location>
</feature>
<dbReference type="EMBL" id="JBBWWQ010000021">
    <property type="protein sequence ID" value="KAK8914108.1"/>
    <property type="molecule type" value="Genomic_DNA"/>
</dbReference>
<accession>A0AAP0AT87</accession>
<feature type="compositionally biased region" description="Polar residues" evidence="1">
    <location>
        <begin position="1"/>
        <end position="11"/>
    </location>
</feature>
<comment type="caution">
    <text evidence="2">The sequence shown here is derived from an EMBL/GenBank/DDBJ whole genome shotgun (WGS) entry which is preliminary data.</text>
</comment>
<organism evidence="2 3">
    <name type="scientific">Platanthera zijinensis</name>
    <dbReference type="NCBI Taxonomy" id="2320716"/>
    <lineage>
        <taxon>Eukaryota</taxon>
        <taxon>Viridiplantae</taxon>
        <taxon>Streptophyta</taxon>
        <taxon>Embryophyta</taxon>
        <taxon>Tracheophyta</taxon>
        <taxon>Spermatophyta</taxon>
        <taxon>Magnoliopsida</taxon>
        <taxon>Liliopsida</taxon>
        <taxon>Asparagales</taxon>
        <taxon>Orchidaceae</taxon>
        <taxon>Orchidoideae</taxon>
        <taxon>Orchideae</taxon>
        <taxon>Orchidinae</taxon>
        <taxon>Platanthera</taxon>
    </lineage>
</organism>
<keyword evidence="3" id="KW-1185">Reference proteome</keyword>
<sequence length="136" mass="14405">MCFCSVSQTRTGRAPPPGTSTGSVGSSSMTGSRSTNWICLGNKEVRLIPAAGVKYLKRRWCVLDPRAEDLLGLIDGICYACSFNGCTSLGYGSSCNHLDLSGNASYDCDFMDLAAGCLCFGCGEIVLLHVLVAEIF</sequence>